<protein>
    <submittedName>
        <fullName evidence="2">Cupin domain-containing protein</fullName>
    </submittedName>
</protein>
<accession>A0ABW6PEH5</accession>
<organism evidence="2 3">
    <name type="scientific">Nocardia aobensis</name>
    <dbReference type="NCBI Taxonomy" id="257277"/>
    <lineage>
        <taxon>Bacteria</taxon>
        <taxon>Bacillati</taxon>
        <taxon>Actinomycetota</taxon>
        <taxon>Actinomycetes</taxon>
        <taxon>Mycobacteriales</taxon>
        <taxon>Nocardiaceae</taxon>
        <taxon>Nocardia</taxon>
    </lineage>
</organism>
<keyword evidence="3" id="KW-1185">Reference proteome</keyword>
<dbReference type="EMBL" id="JBIAMT010000010">
    <property type="protein sequence ID" value="MFF0501576.1"/>
    <property type="molecule type" value="Genomic_DNA"/>
</dbReference>
<dbReference type="Gene3D" id="2.60.120.10">
    <property type="entry name" value="Jelly Rolls"/>
    <property type="match status" value="1"/>
</dbReference>
<name>A0ABW6PEH5_9NOCA</name>
<evidence type="ECO:0000259" key="1">
    <source>
        <dbReference type="Pfam" id="PF07883"/>
    </source>
</evidence>
<dbReference type="InterPro" id="IPR013096">
    <property type="entry name" value="Cupin_2"/>
</dbReference>
<dbReference type="InterPro" id="IPR053146">
    <property type="entry name" value="QDO-like"/>
</dbReference>
<reference evidence="2 3" key="1">
    <citation type="submission" date="2024-10" db="EMBL/GenBank/DDBJ databases">
        <title>The Natural Products Discovery Center: Release of the First 8490 Sequenced Strains for Exploring Actinobacteria Biosynthetic Diversity.</title>
        <authorList>
            <person name="Kalkreuter E."/>
            <person name="Kautsar S.A."/>
            <person name="Yang D."/>
            <person name="Bader C.D."/>
            <person name="Teijaro C.N."/>
            <person name="Fluegel L."/>
            <person name="Davis C.M."/>
            <person name="Simpson J.R."/>
            <person name="Lauterbach L."/>
            <person name="Steele A.D."/>
            <person name="Gui C."/>
            <person name="Meng S."/>
            <person name="Li G."/>
            <person name="Viehrig K."/>
            <person name="Ye F."/>
            <person name="Su P."/>
            <person name="Kiefer A.F."/>
            <person name="Nichols A."/>
            <person name="Cepeda A.J."/>
            <person name="Yan W."/>
            <person name="Fan B."/>
            <person name="Jiang Y."/>
            <person name="Adhikari A."/>
            <person name="Zheng C.-J."/>
            <person name="Schuster L."/>
            <person name="Cowan T.M."/>
            <person name="Smanski M.J."/>
            <person name="Chevrette M.G."/>
            <person name="De Carvalho L.P.S."/>
            <person name="Shen B."/>
        </authorList>
    </citation>
    <scope>NUCLEOTIDE SEQUENCE [LARGE SCALE GENOMIC DNA]</scope>
    <source>
        <strain evidence="2 3">NPDC004119</strain>
    </source>
</reference>
<dbReference type="InterPro" id="IPR014710">
    <property type="entry name" value="RmlC-like_jellyroll"/>
</dbReference>
<evidence type="ECO:0000313" key="2">
    <source>
        <dbReference type="EMBL" id="MFF0501576.1"/>
    </source>
</evidence>
<dbReference type="SUPFAM" id="SSF51182">
    <property type="entry name" value="RmlC-like cupins"/>
    <property type="match status" value="1"/>
</dbReference>
<comment type="caution">
    <text evidence="2">The sequence shown here is derived from an EMBL/GenBank/DDBJ whole genome shotgun (WGS) entry which is preliminary data.</text>
</comment>
<dbReference type="Pfam" id="PF07883">
    <property type="entry name" value="Cupin_2"/>
    <property type="match status" value="1"/>
</dbReference>
<sequence>MTTQSLSVTPIQLEAPGGAYVSDPSNATILMGGSVFDGAPHCPGATITVHALGDRTNGQLIFTEVTFPAGQRSWFHIHHNEDEGFFVLDGQLTLTVLSESGERNSLVTNPGELVWGPQGYPHSFHITSDVPCKAIIVLSPGSALTGFFAASQNLQLDHTDEAAVAAFVEETNRLYGTEFFPEIPLDV</sequence>
<proteinExistence type="predicted"/>
<dbReference type="PANTHER" id="PTHR36440">
    <property type="entry name" value="PUTATIVE (AFU_ORTHOLOGUE AFUA_8G07350)-RELATED"/>
    <property type="match status" value="1"/>
</dbReference>
<dbReference type="InterPro" id="IPR011051">
    <property type="entry name" value="RmlC_Cupin_sf"/>
</dbReference>
<dbReference type="Proteomes" id="UP001601442">
    <property type="component" value="Unassembled WGS sequence"/>
</dbReference>
<gene>
    <name evidence="2" type="ORF">ACFYU5_34635</name>
</gene>
<dbReference type="PANTHER" id="PTHR36440:SF1">
    <property type="entry name" value="PUTATIVE (AFU_ORTHOLOGUE AFUA_8G07350)-RELATED"/>
    <property type="match status" value="1"/>
</dbReference>
<feature type="domain" description="Cupin type-2" evidence="1">
    <location>
        <begin position="64"/>
        <end position="137"/>
    </location>
</feature>
<evidence type="ECO:0000313" key="3">
    <source>
        <dbReference type="Proteomes" id="UP001601442"/>
    </source>
</evidence>
<dbReference type="RefSeq" id="WP_195023373.1">
    <property type="nucleotide sequence ID" value="NZ_JBIAMT010000010.1"/>
</dbReference>